<dbReference type="GO" id="GO:0005524">
    <property type="term" value="F:ATP binding"/>
    <property type="evidence" value="ECO:0007669"/>
    <property type="project" value="InterPro"/>
</dbReference>
<dbReference type="KEGG" id="psti:SOO65_20065"/>
<evidence type="ECO:0000313" key="3">
    <source>
        <dbReference type="EMBL" id="WPU64995.1"/>
    </source>
</evidence>
<sequence>MKINYLSDANLSESDLHKMGGKAQSLARLAHQFPVPPGFVLFQEANELDEAIQKIGGFPVAVRSSGSLEDMANASFAGLYETFLFIQNPIELKDAIKKCFDSRHSHRVKDYLETKKIEWNPESLSMSVLVQKMVDAKIAGVLFTLNPTNGREEEIYLEFCEGVGERLVSGHVTPSRVTYNWQTDEVLNVAINDEKTTIDKKHLKELIDLSLRIQAFYGRPQDIEWAVGKDDKVYILQSRPVTTLNPREDKPELTNADLKDGGISARVCSPLMFSAYREALKISMGDYFKRISLIPNDEKVQWLHYHYGRVYWNAEAVKEGLKKLPDFNEEDFDRDLGIQKDYGESGPHKTSTTVASVVAAIPVLIGLNREFRDCENMIAQFRVRFETQDEELKHDLPQLKKMNTAVFNKWFLDVILFQNETEKNYFRTIYNNSNFQTEFKSYLKKLPEYQEGDEIDLMTELHGVSHLDVQGGLGKLSKIADFYGYDSRSYYAARQEFLKYHYHHGPAELDLMVPRWGENKEWVDELVKSYVFVPTHGESKFRATFDRIADQMNLIRRRKFYGMTERSREFLRVREEMRSYSTRAYYLLRQGLLEFAKRNGVSEFDIFMWDLVEVKRFLLGLAGAPDIRLRTLYYQGYRAFTPPNEFGGSIKAMKSSANGLKGLGCSPGEIVGRARVIMDIHKTNELTKEDILITAFTDPGWTPVLARVGGVVTEVGGLLSHAAVIGREYGIPAILNLIDATKLIQDGDLIKINGKTGIVEVLEKGAKS</sequence>
<dbReference type="Proteomes" id="UP001324634">
    <property type="component" value="Chromosome"/>
</dbReference>
<evidence type="ECO:0000313" key="4">
    <source>
        <dbReference type="Proteomes" id="UP001324634"/>
    </source>
</evidence>
<dbReference type="Pfam" id="PF00391">
    <property type="entry name" value="PEP-utilizers"/>
    <property type="match status" value="1"/>
</dbReference>
<accession>A0AAX4HPA1</accession>
<dbReference type="PANTHER" id="PTHR43615">
    <property type="entry name" value="PHOSPHOENOLPYRUVATE SYNTHASE-RELATED"/>
    <property type="match status" value="1"/>
</dbReference>
<feature type="domain" description="PEP-utilising enzyme mobile" evidence="1">
    <location>
        <begin position="687"/>
        <end position="757"/>
    </location>
</feature>
<dbReference type="InterPro" id="IPR051549">
    <property type="entry name" value="PEP_Utilizing_Enz"/>
</dbReference>
<dbReference type="InterPro" id="IPR036637">
    <property type="entry name" value="Phosphohistidine_dom_sf"/>
</dbReference>
<organism evidence="3 4">
    <name type="scientific">Peredibacter starrii</name>
    <dbReference type="NCBI Taxonomy" id="28202"/>
    <lineage>
        <taxon>Bacteria</taxon>
        <taxon>Pseudomonadati</taxon>
        <taxon>Bdellovibrionota</taxon>
        <taxon>Bacteriovoracia</taxon>
        <taxon>Bacteriovoracales</taxon>
        <taxon>Bacteriovoracaceae</taxon>
        <taxon>Peredibacter</taxon>
    </lineage>
</organism>
<keyword evidence="4" id="KW-1185">Reference proteome</keyword>
<dbReference type="Gene3D" id="3.50.30.10">
    <property type="entry name" value="Phosphohistidine domain"/>
    <property type="match status" value="1"/>
</dbReference>
<dbReference type="RefSeq" id="WP_321394858.1">
    <property type="nucleotide sequence ID" value="NZ_CP139487.1"/>
</dbReference>
<protein>
    <submittedName>
        <fullName evidence="3">PEP/pyruvate-binding domain-containing protein</fullName>
    </submittedName>
</protein>
<reference evidence="3 4" key="1">
    <citation type="submission" date="2023-11" db="EMBL/GenBank/DDBJ databases">
        <title>Peredibacter starrii A3.12.</title>
        <authorList>
            <person name="Mitchell R.J."/>
        </authorList>
    </citation>
    <scope>NUCLEOTIDE SEQUENCE [LARGE SCALE GENOMIC DNA]</scope>
    <source>
        <strain evidence="3 4">A3.12</strain>
    </source>
</reference>
<dbReference type="SUPFAM" id="SSF52009">
    <property type="entry name" value="Phosphohistidine domain"/>
    <property type="match status" value="1"/>
</dbReference>
<gene>
    <name evidence="3" type="ORF">SOO65_20065</name>
</gene>
<dbReference type="GO" id="GO:0016301">
    <property type="term" value="F:kinase activity"/>
    <property type="evidence" value="ECO:0007669"/>
    <property type="project" value="InterPro"/>
</dbReference>
<dbReference type="EMBL" id="CP139487">
    <property type="protein sequence ID" value="WPU64995.1"/>
    <property type="molecule type" value="Genomic_DNA"/>
</dbReference>
<dbReference type="SUPFAM" id="SSF56059">
    <property type="entry name" value="Glutathione synthetase ATP-binding domain-like"/>
    <property type="match status" value="1"/>
</dbReference>
<name>A0AAX4HPA1_9BACT</name>
<dbReference type="InterPro" id="IPR008279">
    <property type="entry name" value="PEP-util_enz_mobile_dom"/>
</dbReference>
<dbReference type="Pfam" id="PF01326">
    <property type="entry name" value="PPDK_N"/>
    <property type="match status" value="1"/>
</dbReference>
<proteinExistence type="predicted"/>
<feature type="domain" description="Pyruvate phosphate dikinase AMP/ATP-binding" evidence="2">
    <location>
        <begin position="47"/>
        <end position="256"/>
    </location>
</feature>
<dbReference type="AlphaFoldDB" id="A0AAX4HPA1"/>
<dbReference type="InterPro" id="IPR002192">
    <property type="entry name" value="PPDK_AMP/ATP-bd"/>
</dbReference>
<evidence type="ECO:0000259" key="2">
    <source>
        <dbReference type="Pfam" id="PF01326"/>
    </source>
</evidence>
<dbReference type="PANTHER" id="PTHR43615:SF1">
    <property type="entry name" value="PPDK_N DOMAIN-CONTAINING PROTEIN"/>
    <property type="match status" value="1"/>
</dbReference>
<dbReference type="Gene3D" id="3.30.470.20">
    <property type="entry name" value="ATP-grasp fold, B domain"/>
    <property type="match status" value="2"/>
</dbReference>
<dbReference type="InterPro" id="IPR013815">
    <property type="entry name" value="ATP_grasp_subdomain_1"/>
</dbReference>
<dbReference type="Gene3D" id="3.30.1490.20">
    <property type="entry name" value="ATP-grasp fold, A domain"/>
    <property type="match status" value="1"/>
</dbReference>
<evidence type="ECO:0000259" key="1">
    <source>
        <dbReference type="Pfam" id="PF00391"/>
    </source>
</evidence>